<proteinExistence type="predicted"/>
<sequence>MGGIFFKLNVFERLKERFSSKPEEIESVNENEVKLSPEKIKVIHPRWYFPKEGDIIYHYCSAETFLNITKHRTLRFSDIFSMNDFNEMHWGYDIFEQSASMLQEKIPKTYFDEIDGIVSGAKTGMLPLVCCFSLDGDVLSQWRAYGQDGSGYAIGFSAKMLDNMPAKPVEVLYNKDQQIEEVSTWLKAIYEVEKNNGFTYGDDFKSHVAMRALDLCGLKNPGFKEELEIRLAHILTFSDYGPSSKLVDRGGTAWGRKVSGLPVQFRMKGEIPVSYLDLDFSNDKQENPIKIVYLGPKNKALPSGVSVYLNTIGLTGVEIRKSETSYI</sequence>
<dbReference type="OrthoDB" id="9795560at2"/>
<accession>A0A2U8VRP1</accession>
<dbReference type="Pfam" id="PF11185">
    <property type="entry name" value="DUF2971"/>
    <property type="match status" value="1"/>
</dbReference>
<evidence type="ECO:0000313" key="2">
    <source>
        <dbReference type="Proteomes" id="UP000246058"/>
    </source>
</evidence>
<protein>
    <recommendedName>
        <fullName evidence="3">DUF2971 domain-containing protein</fullName>
    </recommendedName>
</protein>
<dbReference type="InterPro" id="IPR021352">
    <property type="entry name" value="DUF2971"/>
</dbReference>
<keyword evidence="2" id="KW-1185">Reference proteome</keyword>
<dbReference type="EMBL" id="CP029551">
    <property type="protein sequence ID" value="AWN36148.1"/>
    <property type="molecule type" value="Genomic_DNA"/>
</dbReference>
<evidence type="ECO:0000313" key="1">
    <source>
        <dbReference type="EMBL" id="AWN36148.1"/>
    </source>
</evidence>
<organism evidence="1 2">
    <name type="scientific">Methylobacterium radiodurans</name>
    <dbReference type="NCBI Taxonomy" id="2202828"/>
    <lineage>
        <taxon>Bacteria</taxon>
        <taxon>Pseudomonadati</taxon>
        <taxon>Pseudomonadota</taxon>
        <taxon>Alphaproteobacteria</taxon>
        <taxon>Hyphomicrobiales</taxon>
        <taxon>Methylobacteriaceae</taxon>
        <taxon>Methylobacterium</taxon>
    </lineage>
</organism>
<dbReference type="RefSeq" id="WP_109951255.1">
    <property type="nucleotide sequence ID" value="NZ_CP029551.1"/>
</dbReference>
<dbReference type="KEGG" id="meti:DK427_10765"/>
<name>A0A2U8VRP1_9HYPH</name>
<dbReference type="AlphaFoldDB" id="A0A2U8VRP1"/>
<gene>
    <name evidence="1" type="ORF">DK427_10765</name>
</gene>
<dbReference type="Proteomes" id="UP000246058">
    <property type="component" value="Chromosome"/>
</dbReference>
<evidence type="ECO:0008006" key="3">
    <source>
        <dbReference type="Google" id="ProtNLM"/>
    </source>
</evidence>
<reference evidence="1 2" key="1">
    <citation type="submission" date="2018-05" db="EMBL/GenBank/DDBJ databases">
        <title>Complete Genome Sequence of Methylobacterium sp. 17Sr1-43.</title>
        <authorList>
            <person name="Srinivasan S."/>
        </authorList>
    </citation>
    <scope>NUCLEOTIDE SEQUENCE [LARGE SCALE GENOMIC DNA]</scope>
    <source>
        <strain evidence="1 2">17Sr1-43</strain>
    </source>
</reference>